<proteinExistence type="predicted"/>
<dbReference type="Gene3D" id="3.10.129.10">
    <property type="entry name" value="Hotdog Thioesterase"/>
    <property type="match status" value="1"/>
</dbReference>
<dbReference type="InterPro" id="IPR029069">
    <property type="entry name" value="HotDog_dom_sf"/>
</dbReference>
<keyword evidence="2" id="KW-1185">Reference proteome</keyword>
<gene>
    <name evidence="1" type="ORF">D7Y13_00655</name>
</gene>
<evidence type="ECO:0008006" key="3">
    <source>
        <dbReference type="Google" id="ProtNLM"/>
    </source>
</evidence>
<dbReference type="EMBL" id="RAWI01000002">
    <property type="protein sequence ID" value="RKI17636.1"/>
    <property type="molecule type" value="Genomic_DNA"/>
</dbReference>
<accession>A0ABX9QRQ8</accession>
<protein>
    <recommendedName>
        <fullName evidence="3">Acyl dehydratase</fullName>
    </recommendedName>
</protein>
<comment type="caution">
    <text evidence="1">The sequence shown here is derived from an EMBL/GenBank/DDBJ whole genome shotgun (WGS) entry which is preliminary data.</text>
</comment>
<reference evidence="1 2" key="1">
    <citation type="submission" date="2018-09" db="EMBL/GenBank/DDBJ databases">
        <authorList>
            <person name="Livingstone P.G."/>
            <person name="Whitworth D.E."/>
        </authorList>
    </citation>
    <scope>NUCLEOTIDE SEQUENCE [LARGE SCALE GENOMIC DNA]</scope>
    <source>
        <strain evidence="1 2">CA031B</strain>
    </source>
</reference>
<evidence type="ECO:0000313" key="1">
    <source>
        <dbReference type="EMBL" id="RKI17636.1"/>
    </source>
</evidence>
<evidence type="ECO:0000313" key="2">
    <source>
        <dbReference type="Proteomes" id="UP000278907"/>
    </source>
</evidence>
<dbReference type="Proteomes" id="UP000278907">
    <property type="component" value="Unassembled WGS sequence"/>
</dbReference>
<sequence length="390" mass="43252">MLALAPLLEPVEDARQVVVGRRVTHALERPPMPDDLLPNPYEMTATAGMRDLWVQCFYSHDRVVTSAPFATRLGLTPAGTLPLPFMMGLYLACCMSSTHGAIYHLGFRNARQLAPLRVGDTYRQEIQVRRVRNTGDGKRSVVTTHRRLLRVGDETPVFTLDKRELYLRQPESFEPSPEAARRDEEERSQALAFRTTLTQRAHEVLPRAEAGTAPSFEAGDLLLHSFARPLGITANLALSTQLLVTHPIHLDHHRFDLGHGRGVVVSGGLVVSMTLAAAARDLHEVLWEELIAADNIRPVAPTQTVGALSYVLFRAPVEGLDGLEELVVRTLGVLELTPSAELAEVPLPRALFTLESERPSAYDEFCRQHGLQALEGRVVCVATRRLVRIR</sequence>
<organism evidence="1 2">
    <name type="scientific">Corallococcus praedator</name>
    <dbReference type="NCBI Taxonomy" id="2316724"/>
    <lineage>
        <taxon>Bacteria</taxon>
        <taxon>Pseudomonadati</taxon>
        <taxon>Myxococcota</taxon>
        <taxon>Myxococcia</taxon>
        <taxon>Myxococcales</taxon>
        <taxon>Cystobacterineae</taxon>
        <taxon>Myxococcaceae</taxon>
        <taxon>Corallococcus</taxon>
    </lineage>
</organism>
<dbReference type="SUPFAM" id="SSF54637">
    <property type="entry name" value="Thioesterase/thiol ester dehydrase-isomerase"/>
    <property type="match status" value="1"/>
</dbReference>
<name>A0ABX9QRQ8_9BACT</name>